<dbReference type="SUPFAM" id="SSF55486">
    <property type="entry name" value="Metalloproteases ('zincins'), catalytic domain"/>
    <property type="match status" value="1"/>
</dbReference>
<evidence type="ECO:0000256" key="7">
    <source>
        <dbReference type="RuleBase" id="RU003435"/>
    </source>
</evidence>
<dbReference type="CDD" id="cd06455">
    <property type="entry name" value="M3A_TOP"/>
    <property type="match status" value="1"/>
</dbReference>
<dbReference type="Gene3D" id="1.10.1370.10">
    <property type="entry name" value="Neurolysin, domain 3"/>
    <property type="match status" value="1"/>
</dbReference>
<dbReference type="PANTHER" id="PTHR11804:SF82">
    <property type="entry name" value="THIMET OLIGOPEPTIDASE-RELATED"/>
    <property type="match status" value="1"/>
</dbReference>
<gene>
    <name evidence="9" type="ORF">BVC80_1065g22</name>
</gene>
<reference evidence="9 10" key="1">
    <citation type="journal article" date="2017" name="Mol. Plant">
        <title>The Genome of Medicinal Plant Macleaya cordata Provides New Insights into Benzylisoquinoline Alkaloids Metabolism.</title>
        <authorList>
            <person name="Liu X."/>
            <person name="Liu Y."/>
            <person name="Huang P."/>
            <person name="Ma Y."/>
            <person name="Qing Z."/>
            <person name="Tang Q."/>
            <person name="Cao H."/>
            <person name="Cheng P."/>
            <person name="Zheng Y."/>
            <person name="Yuan Z."/>
            <person name="Zhou Y."/>
            <person name="Liu J."/>
            <person name="Tang Z."/>
            <person name="Zhuo Y."/>
            <person name="Zhang Y."/>
            <person name="Yu L."/>
            <person name="Huang J."/>
            <person name="Yang P."/>
            <person name="Peng Q."/>
            <person name="Zhang J."/>
            <person name="Jiang W."/>
            <person name="Zhang Z."/>
            <person name="Lin K."/>
            <person name="Ro D.K."/>
            <person name="Chen X."/>
            <person name="Xiong X."/>
            <person name="Shang Y."/>
            <person name="Huang S."/>
            <person name="Zeng J."/>
        </authorList>
    </citation>
    <scope>NUCLEOTIDE SEQUENCE [LARGE SCALE GENOMIC DNA]</scope>
    <source>
        <strain evidence="10">cv. BLH2017</strain>
        <tissue evidence="9">Root</tissue>
    </source>
</reference>
<evidence type="ECO:0000256" key="1">
    <source>
        <dbReference type="ARBA" id="ARBA00006040"/>
    </source>
</evidence>
<dbReference type="STRING" id="56857.A0A200RCN8"/>
<keyword evidence="10" id="KW-1185">Reference proteome</keyword>
<dbReference type="OrthoDB" id="534666at2759"/>
<dbReference type="InParanoid" id="A0A200RCN8"/>
<dbReference type="InterPro" id="IPR024079">
    <property type="entry name" value="MetalloPept_cat_dom_sf"/>
</dbReference>
<organism evidence="9 10">
    <name type="scientific">Macleaya cordata</name>
    <name type="common">Five-seeded plume-poppy</name>
    <name type="synonym">Bocconia cordata</name>
    <dbReference type="NCBI Taxonomy" id="56857"/>
    <lineage>
        <taxon>Eukaryota</taxon>
        <taxon>Viridiplantae</taxon>
        <taxon>Streptophyta</taxon>
        <taxon>Embryophyta</taxon>
        <taxon>Tracheophyta</taxon>
        <taxon>Spermatophyta</taxon>
        <taxon>Magnoliopsida</taxon>
        <taxon>Ranunculales</taxon>
        <taxon>Papaveraceae</taxon>
        <taxon>Papaveroideae</taxon>
        <taxon>Macleaya</taxon>
    </lineage>
</organism>
<dbReference type="Proteomes" id="UP000195402">
    <property type="component" value="Unassembled WGS sequence"/>
</dbReference>
<sequence>MVSVLADVRKASAEAEKRIDSHVISKREDVYRVVKASTTKGEWMSPEVQDFERNGLNLTLSKREEVQRLRTQIDELSMRYIQNLNDDSTFLLFSEKELVGLPPKFIQSLDKVDDSKLKITLRSHHVAPLLEHCKVGTTRKMVAVAYGQRCGETNVQILENLVQLRHKLARLLGYSNYADYAVEPRMAKTSTKVFEFLEDISISLTDLATRELAALKDLKKQEEGQSPFGIEDLWYYVKRAEEQKFDLDFGAVNQYFPFSLVLSGIFKIIQDLFGLKFEEIADAEVWHSDVRLFSASDLSSSELLGYFYLDIYASREGKYGHTCVLALQNGSLASNGVRQMPVALLLSQFQKELDGSPRLLRFSEVVNLFHEFGHVVHHICNRASFARFSGLRVDPDFVEIPSQVLENWCYESVTLKLMSGFHQDITKPITDEMCASLKRRRDSISALKLKQDILLCLLDQIIHSSENVDTMELLKHLHPKVMLGLPILEGTNPASCFPRLAIGYEAACYSRIWSEVFAADIFASKFQDGRLNPYVGLQFRNKVLAPGGSKEPIEILSDFLGREPSIQAYIENKTRNSL</sequence>
<keyword evidence="3 7" id="KW-0479">Metal-binding</keyword>
<dbReference type="Gene3D" id="1.20.1050.40">
    <property type="entry name" value="Endopeptidase. Chain P, domain 1"/>
    <property type="match status" value="1"/>
</dbReference>
<feature type="domain" description="Peptidase M3A/M3B catalytic" evidence="8">
    <location>
        <begin position="130"/>
        <end position="572"/>
    </location>
</feature>
<dbReference type="FunCoup" id="A0A200RCN8">
    <property type="interactions" value="2591"/>
</dbReference>
<keyword evidence="5 7" id="KW-0862">Zinc</keyword>
<keyword evidence="4 7" id="KW-0378">Hydrolase</keyword>
<evidence type="ECO:0000313" key="9">
    <source>
        <dbReference type="EMBL" id="OVA20479.1"/>
    </source>
</evidence>
<dbReference type="OMA" id="EHPAHAF"/>
<keyword evidence="6 7" id="KW-0482">Metalloprotease</keyword>
<dbReference type="GO" id="GO:0006508">
    <property type="term" value="P:proteolysis"/>
    <property type="evidence" value="ECO:0007669"/>
    <property type="project" value="UniProtKB-KW"/>
</dbReference>
<evidence type="ECO:0000256" key="5">
    <source>
        <dbReference type="ARBA" id="ARBA00022833"/>
    </source>
</evidence>
<keyword evidence="2 7" id="KW-0645">Protease</keyword>
<evidence type="ECO:0000313" key="10">
    <source>
        <dbReference type="Proteomes" id="UP000195402"/>
    </source>
</evidence>
<evidence type="ECO:0000256" key="3">
    <source>
        <dbReference type="ARBA" id="ARBA00022723"/>
    </source>
</evidence>
<name>A0A200RCN8_MACCD</name>
<dbReference type="FunFam" id="3.40.390.10:FF:000032">
    <property type="entry name" value="Probable thimet oligopeptidase"/>
    <property type="match status" value="1"/>
</dbReference>
<dbReference type="GO" id="GO:0046872">
    <property type="term" value="F:metal ion binding"/>
    <property type="evidence" value="ECO:0007669"/>
    <property type="project" value="UniProtKB-UniRule"/>
</dbReference>
<dbReference type="GO" id="GO:0006518">
    <property type="term" value="P:peptide metabolic process"/>
    <property type="evidence" value="ECO:0007669"/>
    <property type="project" value="TreeGrafter"/>
</dbReference>
<dbReference type="InterPro" id="IPR024080">
    <property type="entry name" value="Neurolysin/TOP_N"/>
</dbReference>
<dbReference type="GO" id="GO:0004222">
    <property type="term" value="F:metalloendopeptidase activity"/>
    <property type="evidence" value="ECO:0007669"/>
    <property type="project" value="InterPro"/>
</dbReference>
<protein>
    <submittedName>
        <fullName evidence="9">Peptidase M3A/M3B</fullName>
    </submittedName>
</protein>
<accession>A0A200RCN8</accession>
<comment type="similarity">
    <text evidence="1 7">Belongs to the peptidase M3 family.</text>
</comment>
<dbReference type="InterPro" id="IPR024077">
    <property type="entry name" value="Neurolysin/TOP_dom2"/>
</dbReference>
<dbReference type="Pfam" id="PF01432">
    <property type="entry name" value="Peptidase_M3"/>
    <property type="match status" value="1"/>
</dbReference>
<comment type="cofactor">
    <cofactor evidence="7">
        <name>Zn(2+)</name>
        <dbReference type="ChEBI" id="CHEBI:29105"/>
    </cofactor>
    <text evidence="7">Binds 1 zinc ion.</text>
</comment>
<dbReference type="InterPro" id="IPR001567">
    <property type="entry name" value="Pept_M3A_M3B_dom"/>
</dbReference>
<evidence type="ECO:0000256" key="6">
    <source>
        <dbReference type="ARBA" id="ARBA00023049"/>
    </source>
</evidence>
<evidence type="ECO:0000259" key="8">
    <source>
        <dbReference type="Pfam" id="PF01432"/>
    </source>
</evidence>
<dbReference type="EMBL" id="MVGT01000078">
    <property type="protein sequence ID" value="OVA20479.1"/>
    <property type="molecule type" value="Genomic_DNA"/>
</dbReference>
<evidence type="ECO:0000256" key="4">
    <source>
        <dbReference type="ARBA" id="ARBA00022801"/>
    </source>
</evidence>
<evidence type="ECO:0000256" key="2">
    <source>
        <dbReference type="ARBA" id="ARBA00022670"/>
    </source>
</evidence>
<dbReference type="AlphaFoldDB" id="A0A200RCN8"/>
<dbReference type="Gene3D" id="3.40.390.10">
    <property type="entry name" value="Collagenase (Catalytic Domain)"/>
    <property type="match status" value="1"/>
</dbReference>
<dbReference type="PANTHER" id="PTHR11804">
    <property type="entry name" value="PROTEASE M3 THIMET OLIGOPEPTIDASE-RELATED"/>
    <property type="match status" value="1"/>
</dbReference>
<dbReference type="InterPro" id="IPR045090">
    <property type="entry name" value="Pept_M3A_M3B"/>
</dbReference>
<proteinExistence type="inferred from homology"/>
<comment type="caution">
    <text evidence="9">The sequence shown here is derived from an EMBL/GenBank/DDBJ whole genome shotgun (WGS) entry which is preliminary data.</text>
</comment>